<evidence type="ECO:0000259" key="13">
    <source>
        <dbReference type="PROSITE" id="PS50957"/>
    </source>
</evidence>
<evidence type="ECO:0000256" key="5">
    <source>
        <dbReference type="ARBA" id="ARBA00022670"/>
    </source>
</evidence>
<evidence type="ECO:0000256" key="6">
    <source>
        <dbReference type="ARBA" id="ARBA00022786"/>
    </source>
</evidence>
<dbReference type="InterPro" id="IPR019510">
    <property type="entry name" value="AKAP7-like_phosphoesterase"/>
</dbReference>
<keyword evidence="7 11" id="KW-0378">Hydrolase</keyword>
<feature type="active site" evidence="11">
    <location>
        <position position="134"/>
    </location>
</feature>
<feature type="compositionally biased region" description="Polar residues" evidence="12">
    <location>
        <begin position="370"/>
        <end position="381"/>
    </location>
</feature>
<evidence type="ECO:0000256" key="2">
    <source>
        <dbReference type="ARBA" id="ARBA00004514"/>
    </source>
</evidence>
<comment type="caution">
    <text evidence="14">The sequence shown here is derived from an EMBL/GenBank/DDBJ whole genome shotgun (WGS) entry which is preliminary data.</text>
</comment>
<dbReference type="GO" id="GO:0005829">
    <property type="term" value="C:cytosol"/>
    <property type="evidence" value="ECO:0007669"/>
    <property type="project" value="UniProtKB-SubCell"/>
</dbReference>
<feature type="region of interest" description="Disordered" evidence="12">
    <location>
        <begin position="307"/>
        <end position="345"/>
    </location>
</feature>
<keyword evidence="15" id="KW-1185">Reference proteome</keyword>
<dbReference type="PRINTS" id="PR01233">
    <property type="entry name" value="JOSEPHIN"/>
</dbReference>
<dbReference type="GO" id="GO:0016579">
    <property type="term" value="P:protein deubiquitination"/>
    <property type="evidence" value="ECO:0007669"/>
    <property type="project" value="InterPro"/>
</dbReference>
<dbReference type="InterPro" id="IPR040459">
    <property type="entry name" value="MJ1316"/>
</dbReference>
<feature type="compositionally biased region" description="Basic and acidic residues" evidence="12">
    <location>
        <begin position="335"/>
        <end position="345"/>
    </location>
</feature>
<dbReference type="InterPro" id="IPR009097">
    <property type="entry name" value="Cyclic_Pdiesterase"/>
</dbReference>
<dbReference type="Gene3D" id="3.90.70.40">
    <property type="match status" value="1"/>
</dbReference>
<keyword evidence="5" id="KW-0645">Protease</keyword>
<feature type="compositionally biased region" description="Basic and acidic residues" evidence="12">
    <location>
        <begin position="311"/>
        <end position="327"/>
    </location>
</feature>
<evidence type="ECO:0000256" key="7">
    <source>
        <dbReference type="ARBA" id="ARBA00022801"/>
    </source>
</evidence>
<feature type="domain" description="Josephin" evidence="13">
    <location>
        <begin position="5"/>
        <end position="182"/>
    </location>
</feature>
<comment type="function">
    <text evidence="8">Cleaves 'Lys-63'-linked poly-ubiquitin chains, and with lesser efficiency 'Lys-48'-linked poly-ubiquitin chains (in vitro). May act as a deubiquitinating enzyme.</text>
</comment>
<name>A0A8X8BJY8_POLSE</name>
<dbReference type="SUPFAM" id="SSF55144">
    <property type="entry name" value="LigT-like"/>
    <property type="match status" value="1"/>
</dbReference>
<dbReference type="InterPro" id="IPR042653">
    <property type="entry name" value="Leng9"/>
</dbReference>
<reference evidence="14 15" key="1">
    <citation type="journal article" date="2021" name="Cell">
        <title>Tracing the genetic footprints of vertebrate landing in non-teleost ray-finned fishes.</title>
        <authorList>
            <person name="Bi X."/>
            <person name="Wang K."/>
            <person name="Yang L."/>
            <person name="Pan H."/>
            <person name="Jiang H."/>
            <person name="Wei Q."/>
            <person name="Fang M."/>
            <person name="Yu H."/>
            <person name="Zhu C."/>
            <person name="Cai Y."/>
            <person name="He Y."/>
            <person name="Gan X."/>
            <person name="Zeng H."/>
            <person name="Yu D."/>
            <person name="Zhu Y."/>
            <person name="Jiang H."/>
            <person name="Qiu Q."/>
            <person name="Yang H."/>
            <person name="Zhang Y.E."/>
            <person name="Wang W."/>
            <person name="Zhu M."/>
            <person name="He S."/>
            <person name="Zhang G."/>
        </authorList>
    </citation>
    <scope>NUCLEOTIDE SEQUENCE [LARGE SCALE GENOMIC DNA]</scope>
    <source>
        <strain evidence="14">Bchr_013</strain>
    </source>
</reference>
<evidence type="ECO:0000256" key="9">
    <source>
        <dbReference type="ARBA" id="ARBA00069892"/>
    </source>
</evidence>
<accession>A0A8X8BJY8</accession>
<feature type="region of interest" description="Disordered" evidence="12">
    <location>
        <begin position="170"/>
        <end position="213"/>
    </location>
</feature>
<feature type="active site" evidence="11">
    <location>
        <position position="18"/>
    </location>
</feature>
<evidence type="ECO:0000256" key="4">
    <source>
        <dbReference type="ARBA" id="ARBA00022490"/>
    </source>
</evidence>
<dbReference type="SMART" id="SM01246">
    <property type="entry name" value="Josephin"/>
    <property type="match status" value="1"/>
</dbReference>
<evidence type="ECO:0000313" key="14">
    <source>
        <dbReference type="EMBL" id="KAG2457649.1"/>
    </source>
</evidence>
<dbReference type="FunFam" id="3.90.70.40:FF:000003">
    <property type="entry name" value="josephin-2 isoform X1"/>
    <property type="match status" value="1"/>
</dbReference>
<dbReference type="PANTHER" id="PTHR46729:SF1">
    <property type="entry name" value="LEUKOCYTE RECEPTOR CLUSTER MEMBER 9"/>
    <property type="match status" value="1"/>
</dbReference>
<dbReference type="AlphaFoldDB" id="A0A8X8BJY8"/>
<feature type="non-terminal residue" evidence="14">
    <location>
        <position position="1"/>
    </location>
</feature>
<feature type="active site" evidence="11">
    <location>
        <position position="119"/>
    </location>
</feature>
<feature type="non-terminal residue" evidence="14">
    <location>
        <position position="602"/>
    </location>
</feature>
<comment type="subcellular location">
    <subcellularLocation>
        <location evidence="2">Cytoplasm</location>
        <location evidence="2">Cytosol</location>
    </subcellularLocation>
</comment>
<dbReference type="PANTHER" id="PTHR46729">
    <property type="entry name" value="LEUKOCYTE RECEPTOR CLUSTER MEMBER 9"/>
    <property type="match status" value="1"/>
</dbReference>
<evidence type="ECO:0000256" key="3">
    <source>
        <dbReference type="ARBA" id="ARBA00012759"/>
    </source>
</evidence>
<organism evidence="14 15">
    <name type="scientific">Polypterus senegalus</name>
    <name type="common">Senegal bichir</name>
    <dbReference type="NCBI Taxonomy" id="55291"/>
    <lineage>
        <taxon>Eukaryota</taxon>
        <taxon>Metazoa</taxon>
        <taxon>Chordata</taxon>
        <taxon>Craniata</taxon>
        <taxon>Vertebrata</taxon>
        <taxon>Euteleostomi</taxon>
        <taxon>Actinopterygii</taxon>
        <taxon>Polypteriformes</taxon>
        <taxon>Polypteridae</taxon>
        <taxon>Polypterus</taxon>
    </lineage>
</organism>
<dbReference type="GO" id="GO:0004843">
    <property type="term" value="F:cysteine-type deubiquitinase activity"/>
    <property type="evidence" value="ECO:0007669"/>
    <property type="project" value="UniProtKB-EC"/>
</dbReference>
<evidence type="ECO:0000256" key="1">
    <source>
        <dbReference type="ARBA" id="ARBA00000707"/>
    </source>
</evidence>
<dbReference type="Pfam" id="PF04457">
    <property type="entry name" value="MJ1316"/>
    <property type="match status" value="1"/>
</dbReference>
<dbReference type="GO" id="GO:0006508">
    <property type="term" value="P:proteolysis"/>
    <property type="evidence" value="ECO:0007669"/>
    <property type="project" value="UniProtKB-KW"/>
</dbReference>
<evidence type="ECO:0000256" key="8">
    <source>
        <dbReference type="ARBA" id="ARBA00058284"/>
    </source>
</evidence>
<keyword evidence="4" id="KW-0963">Cytoplasm</keyword>
<evidence type="ECO:0000256" key="11">
    <source>
        <dbReference type="PROSITE-ProRule" id="PRU00331"/>
    </source>
</evidence>
<gene>
    <name evidence="14" type="primary">Josd2</name>
    <name evidence="14" type="ORF">GTO96_0011792</name>
</gene>
<keyword evidence="6" id="KW-0833">Ubl conjugation pathway</keyword>
<evidence type="ECO:0000256" key="12">
    <source>
        <dbReference type="SAM" id="MobiDB-lite"/>
    </source>
</evidence>
<dbReference type="PROSITE" id="PS50957">
    <property type="entry name" value="JOSEPHIN"/>
    <property type="match status" value="1"/>
</dbReference>
<protein>
    <recommendedName>
        <fullName evidence="9">Josephin-2</fullName>
        <ecNumber evidence="3">3.4.19.12</ecNumber>
    </recommendedName>
    <alternativeName>
        <fullName evidence="10">Josephin domain-containing protein 2</fullName>
    </alternativeName>
</protein>
<dbReference type="EC" id="3.4.19.12" evidence="3"/>
<dbReference type="Pfam" id="PF02099">
    <property type="entry name" value="Josephin"/>
    <property type="match status" value="1"/>
</dbReference>
<comment type="catalytic activity">
    <reaction evidence="1">
        <text>Thiol-dependent hydrolysis of ester, thioester, amide, peptide and isopeptide bonds formed by the C-terminal Gly of ubiquitin (a 76-residue protein attached to proteins as an intracellular targeting signal).</text>
        <dbReference type="EC" id="3.4.19.12"/>
    </reaction>
</comment>
<evidence type="ECO:0000313" key="15">
    <source>
        <dbReference type="Proteomes" id="UP000886611"/>
    </source>
</evidence>
<dbReference type="Proteomes" id="UP000886611">
    <property type="component" value="Unassembled WGS sequence"/>
</dbReference>
<dbReference type="EMBL" id="JAATIS010008546">
    <property type="protein sequence ID" value="KAG2457649.1"/>
    <property type="molecule type" value="Genomic_DNA"/>
</dbReference>
<proteinExistence type="predicted"/>
<feature type="region of interest" description="Disordered" evidence="12">
    <location>
        <begin position="365"/>
        <end position="400"/>
    </location>
</feature>
<dbReference type="Gene3D" id="3.90.1140.10">
    <property type="entry name" value="Cyclic phosphodiesterase"/>
    <property type="match status" value="1"/>
</dbReference>
<feature type="compositionally biased region" description="Basic and acidic residues" evidence="12">
    <location>
        <begin position="185"/>
        <end position="207"/>
    </location>
</feature>
<dbReference type="Pfam" id="PF10469">
    <property type="entry name" value="AKAP7_NLS"/>
    <property type="match status" value="1"/>
</dbReference>
<evidence type="ECO:0000256" key="10">
    <source>
        <dbReference type="ARBA" id="ARBA00077222"/>
    </source>
</evidence>
<dbReference type="InterPro" id="IPR006155">
    <property type="entry name" value="Josephin"/>
</dbReference>
<sequence>MCESAPEIFHEKQRLELCAIHALNNVLQERIFTKEAADEICKRLAPECRVNPHRSFLGTGNYDVNVIMAALQSRGLAAVWWDKRRSVDLLHLDHILGFIMNIPSLVSLGFLSLPFRRRHWIAVRLVNECYYNLDSKLKGPVRIGDTCDLRKLPPVPGDSSVKRCDADVRSHSASAAENSKYKKSPVKEGTKGRSKKDKEDLKQDAGSKKKPSMKTAEDVISRILWDPELKSEEFTVGYLDRFLGVLEKPFSEFSWEEDFAALDTYEVLAVPQHRIQYFRYRDKVVWDKNHRLDDVFGSTGSGRTIIDVIDDERRERNGGRDEEKGDVKEEDAEEETKKGEIEPECCSHEDGKLLSHFSAQCGLQEDRETTPLSPKNTTPVPRSTEGDLSVMGSDESDHHENLKPNYFVSVRLTEDMFRSATRDVHNYLVQKDATLADYCLPLGTLHLTLCLLSLNSPEEVDLARNVLQEFAFERRRLLPPPLVLSFPDGLKDFKARVLYVQPEPLDSVQKLAKTLATALKEKGLTVVCGQQEANLHVALAKVSKRLKNEDSGASGCFPQSLYKGVPPLDFGCQAVEELALCCAGRARRHDGFYATPAVVRLY</sequence>